<feature type="domain" description="Histidine kinase" evidence="11">
    <location>
        <begin position="368"/>
        <end position="585"/>
    </location>
</feature>
<feature type="transmembrane region" description="Helical" evidence="10">
    <location>
        <begin position="98"/>
        <end position="116"/>
    </location>
</feature>
<dbReference type="Proteomes" id="UP000553776">
    <property type="component" value="Unassembled WGS sequence"/>
</dbReference>
<comment type="caution">
    <text evidence="12">The sequence shown here is derived from an EMBL/GenBank/DDBJ whole genome shotgun (WGS) entry which is preliminary data.</text>
</comment>
<feature type="transmembrane region" description="Helical" evidence="10">
    <location>
        <begin position="178"/>
        <end position="197"/>
    </location>
</feature>
<dbReference type="GO" id="GO:0000155">
    <property type="term" value="F:phosphorelay sensor kinase activity"/>
    <property type="evidence" value="ECO:0007669"/>
    <property type="project" value="InterPro"/>
</dbReference>
<dbReference type="Pfam" id="PF00512">
    <property type="entry name" value="HisKA"/>
    <property type="match status" value="1"/>
</dbReference>
<keyword evidence="8" id="KW-0902">Two-component regulatory system</keyword>
<dbReference type="InterPro" id="IPR036890">
    <property type="entry name" value="HATPase_C_sf"/>
</dbReference>
<dbReference type="SUPFAM" id="SSF55874">
    <property type="entry name" value="ATPase domain of HSP90 chaperone/DNA topoisomerase II/histidine kinase"/>
    <property type="match status" value="1"/>
</dbReference>
<evidence type="ECO:0000259" key="11">
    <source>
        <dbReference type="PROSITE" id="PS50109"/>
    </source>
</evidence>
<dbReference type="AlphaFoldDB" id="A0A841U2S3"/>
<dbReference type="InterPro" id="IPR031621">
    <property type="entry name" value="HisKA_7TM"/>
</dbReference>
<keyword evidence="4" id="KW-0808">Transferase</keyword>
<dbReference type="InterPro" id="IPR036097">
    <property type="entry name" value="HisK_dim/P_sf"/>
</dbReference>
<evidence type="ECO:0000256" key="8">
    <source>
        <dbReference type="ARBA" id="ARBA00023012"/>
    </source>
</evidence>
<dbReference type="PRINTS" id="PR00344">
    <property type="entry name" value="BCTRLSENSOR"/>
</dbReference>
<protein>
    <recommendedName>
        <fullName evidence="2">histidine kinase</fullName>
        <ecNumber evidence="2">2.7.13.3</ecNumber>
    </recommendedName>
</protein>
<dbReference type="Gene3D" id="1.10.287.130">
    <property type="match status" value="1"/>
</dbReference>
<evidence type="ECO:0000256" key="1">
    <source>
        <dbReference type="ARBA" id="ARBA00000085"/>
    </source>
</evidence>
<dbReference type="SUPFAM" id="SSF55785">
    <property type="entry name" value="PYP-like sensor domain (PAS domain)"/>
    <property type="match status" value="1"/>
</dbReference>
<dbReference type="InterPro" id="IPR005467">
    <property type="entry name" value="His_kinase_dom"/>
</dbReference>
<keyword evidence="13" id="KW-1185">Reference proteome</keyword>
<dbReference type="Gene3D" id="3.30.450.20">
    <property type="entry name" value="PAS domain"/>
    <property type="match status" value="1"/>
</dbReference>
<comment type="catalytic activity">
    <reaction evidence="1">
        <text>ATP + protein L-histidine = ADP + protein N-phospho-L-histidine.</text>
        <dbReference type="EC" id="2.7.13.3"/>
    </reaction>
</comment>
<dbReference type="InterPro" id="IPR050736">
    <property type="entry name" value="Sensor_HK_Regulatory"/>
</dbReference>
<feature type="region of interest" description="Disordered" evidence="9">
    <location>
        <begin position="575"/>
        <end position="598"/>
    </location>
</feature>
<evidence type="ECO:0000256" key="9">
    <source>
        <dbReference type="SAM" id="MobiDB-lite"/>
    </source>
</evidence>
<evidence type="ECO:0000256" key="2">
    <source>
        <dbReference type="ARBA" id="ARBA00012438"/>
    </source>
</evidence>
<dbReference type="SMART" id="SM00388">
    <property type="entry name" value="HisKA"/>
    <property type="match status" value="1"/>
</dbReference>
<dbReference type="PANTHER" id="PTHR43711">
    <property type="entry name" value="TWO-COMPONENT HISTIDINE KINASE"/>
    <property type="match status" value="1"/>
</dbReference>
<dbReference type="PANTHER" id="PTHR43711:SF1">
    <property type="entry name" value="HISTIDINE KINASE 1"/>
    <property type="match status" value="1"/>
</dbReference>
<keyword evidence="10" id="KW-0472">Membrane</keyword>
<keyword evidence="10" id="KW-1133">Transmembrane helix</keyword>
<gene>
    <name evidence="12" type="ORF">H7B90_20450</name>
</gene>
<keyword evidence="5" id="KW-0547">Nucleotide-binding</keyword>
<dbReference type="Pfam" id="PF02518">
    <property type="entry name" value="HATPase_c"/>
    <property type="match status" value="1"/>
</dbReference>
<organism evidence="12 13">
    <name type="scientific">Cohnella xylanilytica</name>
    <dbReference type="NCBI Taxonomy" id="557555"/>
    <lineage>
        <taxon>Bacteria</taxon>
        <taxon>Bacillati</taxon>
        <taxon>Bacillota</taxon>
        <taxon>Bacilli</taxon>
        <taxon>Bacillales</taxon>
        <taxon>Paenibacillaceae</taxon>
        <taxon>Cohnella</taxon>
    </lineage>
</organism>
<feature type="transmembrane region" description="Helical" evidence="10">
    <location>
        <begin position="203"/>
        <end position="223"/>
    </location>
</feature>
<keyword evidence="3" id="KW-0597">Phosphoprotein</keyword>
<dbReference type="InterPro" id="IPR003594">
    <property type="entry name" value="HATPase_dom"/>
</dbReference>
<dbReference type="Pfam" id="PF16927">
    <property type="entry name" value="HisKA_7TM"/>
    <property type="match status" value="1"/>
</dbReference>
<keyword evidence="6" id="KW-0418">Kinase</keyword>
<proteinExistence type="predicted"/>
<name>A0A841U2S3_9BACL</name>
<feature type="transmembrane region" description="Helical" evidence="10">
    <location>
        <begin position="65"/>
        <end position="86"/>
    </location>
</feature>
<evidence type="ECO:0000256" key="10">
    <source>
        <dbReference type="SAM" id="Phobius"/>
    </source>
</evidence>
<dbReference type="InterPro" id="IPR003661">
    <property type="entry name" value="HisK_dim/P_dom"/>
</dbReference>
<dbReference type="EMBL" id="JACJVR010000079">
    <property type="protein sequence ID" value="MBB6693772.1"/>
    <property type="molecule type" value="Genomic_DNA"/>
</dbReference>
<dbReference type="GO" id="GO:0005524">
    <property type="term" value="F:ATP binding"/>
    <property type="evidence" value="ECO:0007669"/>
    <property type="project" value="UniProtKB-KW"/>
</dbReference>
<feature type="transmembrane region" description="Helical" evidence="10">
    <location>
        <begin position="6"/>
        <end position="26"/>
    </location>
</feature>
<dbReference type="SMART" id="SM00387">
    <property type="entry name" value="HATPase_c"/>
    <property type="match status" value="1"/>
</dbReference>
<dbReference type="InterPro" id="IPR004358">
    <property type="entry name" value="Sig_transdc_His_kin-like_C"/>
</dbReference>
<evidence type="ECO:0000313" key="13">
    <source>
        <dbReference type="Proteomes" id="UP000553776"/>
    </source>
</evidence>
<feature type="transmembrane region" description="Helical" evidence="10">
    <location>
        <begin position="145"/>
        <end position="166"/>
    </location>
</feature>
<dbReference type="InterPro" id="IPR000014">
    <property type="entry name" value="PAS"/>
</dbReference>
<keyword evidence="7" id="KW-0067">ATP-binding</keyword>
<dbReference type="Gene3D" id="3.30.565.10">
    <property type="entry name" value="Histidine kinase-like ATPase, C-terminal domain"/>
    <property type="match status" value="1"/>
</dbReference>
<accession>A0A841U2S3</accession>
<feature type="transmembrane region" description="Helical" evidence="10">
    <location>
        <begin position="33"/>
        <end position="53"/>
    </location>
</feature>
<evidence type="ECO:0000256" key="7">
    <source>
        <dbReference type="ARBA" id="ARBA00022840"/>
    </source>
</evidence>
<sequence length="598" mass="67014">MEIPNIMSIVLLIAALLMLYISFLAFRKRRLPVARSTALAMLAAAVYSFGYAFEIVGRDLESVKFWLKVEYLGIPFISTLWLVFVLQYTGREAVLKRGVYALLFAIPVLTLLLHYTNDYHHLFYREVRYDADAIISTVLVKGPWYWVHITYNYLEAAAGMALFAFAYAKAVPVVRKQIAVMALGAAAPWALNVIYVLKPFGSNLDLIPFSFVLSGLFYIWGIYRFNLLRLAPIALEQAFETMLDGVVILDFDNNVVNFNRAALRVFEELRNVKRHSGSIVPLLDKHPELLESIRREQAAESRLPIEGPDGARHYDYKLSIVYDKGRRPIGKMLMFHEITEWLDQQEKLLEGARQLERLNAFKDRLFTVVAHDIRDPLAVLISLTELLERELEELAGDNLEAFQELRGQVVDTFQLVETLLDWFRSQRESGAFRPTLGDAASLVRQAVDSARIRAEMKRIRIEADIREDLTVYGDKGMLASILRNLLSNAIKFTDAGGFVQVGARKEEDRVAFHVRDTGRGLAPEAEQCLLRDADPVSGIGTEGERGLGLGLAIAKEFVRLNGGVLRADSVPGQGSTLSFSVPAMPPREGGGEAAGDGD</sequence>
<dbReference type="PROSITE" id="PS50109">
    <property type="entry name" value="HIS_KIN"/>
    <property type="match status" value="1"/>
</dbReference>
<evidence type="ECO:0000256" key="4">
    <source>
        <dbReference type="ARBA" id="ARBA00022679"/>
    </source>
</evidence>
<evidence type="ECO:0000256" key="6">
    <source>
        <dbReference type="ARBA" id="ARBA00022777"/>
    </source>
</evidence>
<evidence type="ECO:0000313" key="12">
    <source>
        <dbReference type="EMBL" id="MBB6693772.1"/>
    </source>
</evidence>
<dbReference type="Pfam" id="PF13188">
    <property type="entry name" value="PAS_8"/>
    <property type="match status" value="1"/>
</dbReference>
<dbReference type="SUPFAM" id="SSF47384">
    <property type="entry name" value="Homodimeric domain of signal transducing histidine kinase"/>
    <property type="match status" value="1"/>
</dbReference>
<reference evidence="12 13" key="1">
    <citation type="submission" date="2020-08" db="EMBL/GenBank/DDBJ databases">
        <title>Cohnella phylogeny.</title>
        <authorList>
            <person name="Dunlap C."/>
        </authorList>
    </citation>
    <scope>NUCLEOTIDE SEQUENCE [LARGE SCALE GENOMIC DNA]</scope>
    <source>
        <strain evidence="12 13">DSM 25239</strain>
    </source>
</reference>
<keyword evidence="10" id="KW-0812">Transmembrane</keyword>
<dbReference type="EC" id="2.7.13.3" evidence="2"/>
<evidence type="ECO:0000256" key="3">
    <source>
        <dbReference type="ARBA" id="ARBA00022553"/>
    </source>
</evidence>
<evidence type="ECO:0000256" key="5">
    <source>
        <dbReference type="ARBA" id="ARBA00022741"/>
    </source>
</evidence>
<dbReference type="InterPro" id="IPR035965">
    <property type="entry name" value="PAS-like_dom_sf"/>
</dbReference>
<dbReference type="RefSeq" id="WP_185137749.1">
    <property type="nucleotide sequence ID" value="NZ_JACJVR010000079.1"/>
</dbReference>